<dbReference type="EMBL" id="PGTM01000106">
    <property type="protein sequence ID" value="PJF35832.1"/>
    <property type="molecule type" value="Genomic_DNA"/>
</dbReference>
<protein>
    <submittedName>
        <fullName evidence="2">Uncharacterized protein</fullName>
    </submittedName>
</protein>
<keyword evidence="1" id="KW-0812">Transmembrane</keyword>
<sequence length="76" mass="8816">MIGQRLVLAPEFGYHWHRLAASVVQAHMDFLTPQFFDMLVIAAIVSGLLFAAQRIRHDFRRPPRFPEDEPPKESDK</sequence>
<organism evidence="2 3">
    <name type="scientific">Candidatus Thermofonsia Clade 1 bacterium</name>
    <dbReference type="NCBI Taxonomy" id="2364210"/>
    <lineage>
        <taxon>Bacteria</taxon>
        <taxon>Bacillati</taxon>
        <taxon>Chloroflexota</taxon>
        <taxon>Candidatus Thermofontia</taxon>
        <taxon>Candidatus Thermofonsia Clade 1</taxon>
    </lineage>
</organism>
<dbReference type="AlphaFoldDB" id="A0A2M8PE70"/>
<evidence type="ECO:0000313" key="2">
    <source>
        <dbReference type="EMBL" id="PJF35832.1"/>
    </source>
</evidence>
<feature type="transmembrane region" description="Helical" evidence="1">
    <location>
        <begin position="35"/>
        <end position="52"/>
    </location>
</feature>
<keyword evidence="1" id="KW-1133">Transmembrane helix</keyword>
<gene>
    <name evidence="2" type="ORF">CUN49_08545</name>
</gene>
<reference evidence="2 3" key="1">
    <citation type="submission" date="2017-11" db="EMBL/GenBank/DDBJ databases">
        <title>Evolution of Phototrophy in the Chloroflexi Phylum Driven by Horizontal Gene Transfer.</title>
        <authorList>
            <person name="Ward L.M."/>
            <person name="Hemp J."/>
            <person name="Shih P.M."/>
            <person name="Mcglynn S.E."/>
            <person name="Fischer W."/>
        </authorList>
    </citation>
    <scope>NUCLEOTIDE SEQUENCE [LARGE SCALE GENOMIC DNA]</scope>
    <source>
        <strain evidence="2">JP3_13</strain>
    </source>
</reference>
<dbReference type="Proteomes" id="UP000229681">
    <property type="component" value="Unassembled WGS sequence"/>
</dbReference>
<accession>A0A2M8PE70</accession>
<evidence type="ECO:0000256" key="1">
    <source>
        <dbReference type="SAM" id="Phobius"/>
    </source>
</evidence>
<name>A0A2M8PE70_9CHLR</name>
<evidence type="ECO:0000313" key="3">
    <source>
        <dbReference type="Proteomes" id="UP000229681"/>
    </source>
</evidence>
<keyword evidence="1" id="KW-0472">Membrane</keyword>
<comment type="caution">
    <text evidence="2">The sequence shown here is derived from an EMBL/GenBank/DDBJ whole genome shotgun (WGS) entry which is preliminary data.</text>
</comment>
<proteinExistence type="predicted"/>